<dbReference type="eggNOG" id="COG1335">
    <property type="taxonomic scope" value="Bacteria"/>
</dbReference>
<dbReference type="HOGENOM" id="CLU_066901_0_1_6"/>
<dbReference type="Gene3D" id="3.40.50.850">
    <property type="entry name" value="Isochorismatase-like"/>
    <property type="match status" value="1"/>
</dbReference>
<dbReference type="EC" id="3.3.2.1" evidence="2"/>
<dbReference type="InterPro" id="IPR036380">
    <property type="entry name" value="Isochorismatase-like_sf"/>
</dbReference>
<dbReference type="InterPro" id="IPR000868">
    <property type="entry name" value="Isochorismatase-like_dom"/>
</dbReference>
<dbReference type="PANTHER" id="PTHR14119">
    <property type="entry name" value="HYDROLASE"/>
    <property type="match status" value="1"/>
</dbReference>
<dbReference type="KEGG" id="acz:Acaty_c0733"/>
<dbReference type="EMBL" id="CP005986">
    <property type="protein sequence ID" value="AIA54611.1"/>
    <property type="molecule type" value="Genomic_DNA"/>
</dbReference>
<evidence type="ECO:0000313" key="3">
    <source>
        <dbReference type="Proteomes" id="UP000005522"/>
    </source>
</evidence>
<dbReference type="InterPro" id="IPR050993">
    <property type="entry name" value="Isochorismatase_domain"/>
</dbReference>
<evidence type="ECO:0000313" key="2">
    <source>
        <dbReference type="EMBL" id="AIA54611.1"/>
    </source>
</evidence>
<gene>
    <name evidence="2" type="ORF">Acaty_c0733</name>
</gene>
<accession>A0A059ZXA2</accession>
<keyword evidence="2" id="KW-0378">Hydrolase</keyword>
<dbReference type="Proteomes" id="UP000005522">
    <property type="component" value="Chromosome"/>
</dbReference>
<dbReference type="GO" id="GO:0008908">
    <property type="term" value="F:isochorismatase activity"/>
    <property type="evidence" value="ECO:0007669"/>
    <property type="project" value="UniProtKB-EC"/>
</dbReference>
<proteinExistence type="predicted"/>
<sequence>MSGLGRAQIRPEQAVLLLVDLQDRLLNTLAPQTRHLLLRRVDAMVALCQRLAIPILATAQYPEGLGPLPPERTEPCSAVFAKTSFSCLGQPDLRQWLEAHDDRRQVWIAGVETHVCIVQTALDLETQGWRAVVLEDACASRDPAHRDSALARLRQAGVLVAPAESVFYESLRDARHPAFRELAAQWR</sequence>
<dbReference type="Pfam" id="PF00857">
    <property type="entry name" value="Isochorismatase"/>
    <property type="match status" value="1"/>
</dbReference>
<dbReference type="AlphaFoldDB" id="A0A059ZXA2"/>
<feature type="domain" description="Isochorismatase-like" evidence="1">
    <location>
        <begin position="15"/>
        <end position="164"/>
    </location>
</feature>
<name>A0A059ZXA2_ACICK</name>
<protein>
    <submittedName>
        <fullName evidence="2">Isochorismatase</fullName>
        <ecNumber evidence="2">3.3.2.1</ecNumber>
    </submittedName>
</protein>
<dbReference type="PANTHER" id="PTHR14119:SF3">
    <property type="entry name" value="ISOCHORISMATASE DOMAIN-CONTAINING PROTEIN 2"/>
    <property type="match status" value="1"/>
</dbReference>
<dbReference type="RefSeq" id="WP_004870930.1">
    <property type="nucleotide sequence ID" value="NZ_CP005986.1"/>
</dbReference>
<evidence type="ECO:0000259" key="1">
    <source>
        <dbReference type="Pfam" id="PF00857"/>
    </source>
</evidence>
<dbReference type="SUPFAM" id="SSF52499">
    <property type="entry name" value="Isochorismatase-like hydrolases"/>
    <property type="match status" value="1"/>
</dbReference>
<reference evidence="2 3" key="1">
    <citation type="journal article" date="2009" name="J. Bacteriol.">
        <title>Draft genome sequence of the extremely acidophilic bacterium Acidithiobacillus caldus ATCC 51756 reveals metabolic versatility in the genus Acidithiobacillus.</title>
        <authorList>
            <person name="Valdes J."/>
            <person name="Quatrini R."/>
            <person name="Hallberg K."/>
            <person name="Dopson M."/>
            <person name="Valenzuela P.D."/>
            <person name="Holmes D.S."/>
        </authorList>
    </citation>
    <scope>NUCLEOTIDE SEQUENCE [LARGE SCALE GENOMIC DNA]</scope>
    <source>
        <strain evidence="3">ATCC 51756 / DSM 8584 / KU</strain>
    </source>
</reference>
<organism evidence="2 3">
    <name type="scientific">Acidithiobacillus caldus (strain ATCC 51756 / DSM 8584 / KU)</name>
    <dbReference type="NCBI Taxonomy" id="637389"/>
    <lineage>
        <taxon>Bacteria</taxon>
        <taxon>Pseudomonadati</taxon>
        <taxon>Pseudomonadota</taxon>
        <taxon>Acidithiobacillia</taxon>
        <taxon>Acidithiobacillales</taxon>
        <taxon>Acidithiobacillaceae</taxon>
        <taxon>Acidithiobacillus</taxon>
    </lineage>
</organism>